<proteinExistence type="predicted"/>
<evidence type="ECO:0000313" key="4">
    <source>
        <dbReference type="Proteomes" id="UP000621516"/>
    </source>
</evidence>
<protein>
    <submittedName>
        <fullName evidence="3">T9SS type A sorting domain-containing protein</fullName>
    </submittedName>
</protein>
<sequence length="1125" mass="120639">MKKITLLLLVIIIYQHSVIAQCINSTLNASTTLMPNSGFVEEIASNQETSEFTEVAGLIIGHDYRFTSTHNSGTVDDFITITDITNGTVIASGTSSVSTTNLQYTVVRVHISTDNVCGTDLFFHKTTIENLTNASLACYQPVVTANDVTYKSDTRIDFKWSAPASSSPVGYDWEIGLNGFEVETGTEVIAGSTVAPTTNDSSGDVLTAGLTYQLYLRSDCGDGNTSAWLGPFTFVTNAVEPPVNDYCSGAISILEETGKANETEATPIAGDLNGGAGTDVDAETCNGSTGNARDDVWYSFLAQTQDINILVVPNASVDFIVTLYSGDCNGLSYISCSDDDSSTKNEQITYSNLNIGDTYYIRVYYFNTSISVDRTFNLKLWSSTATTDLDSDGYADTVDCDDTNAAIYQPVMYYEDNDLDGYGSGIEVMRCELTPSAGVSTNNTDCDDTDSAINPDTLWYADGDGDGYGDINSTLTQCSKPDNYVSNSEDCDDTDAAINPGTLWYADGDGDGYGDINTTITQCTKPNNYVSNSEDCDDTDAAINPDTLWYADGDGDGYGDINTTITQCTKPDNYVSNSEDCDDTDAAINPDALWYADSDGDGYGDINTTITQCTNPDNYVSNSEDCDDTDAAINPDALWYADSDGDTYGDASDSMVSCNQPDGYVLNSSDCDDTDPDINPSASEIPSNGVDENCDGVDIYLWFEDADGDGYGNPEVSQQALEQPTGFVSNSSDCDDTNVAIHEPITYYVDNDRDGYGSSETAELCELTAPHGFSTNNTDCDDDNNAIHPGAIEICDDIDNDCDGLTDDDDPNVAGQSTWFADADGDTYGDGSVSVLSCSQPDGYVSNSLDCDDTDDAIHPGAVEICDGIDNDCDGLTDDDDPNVTGQSTWYADADDDGYGDGSVSILSCSQPDGYVSDNTDCDDTNAAIHEPITYYVDNDGDGYGSAQTADICAIIAPTGFSAFSGDSDDADPDVNPDATEICDGIDNNSDGQIDEGFTDTDGDGVADCVDVCPGFDDAVDTNNNNIPDGCESLSLNTNALNHLAIQPNPFNADIFIQIPQHYTYTSFEVIIYDLNGRAVLSKRVQSHNHQIEINNLHIFQQGMYLIKISNSETSEFTIRQMIKF</sequence>
<dbReference type="InterPro" id="IPR026444">
    <property type="entry name" value="Secre_tail"/>
</dbReference>
<evidence type="ECO:0000313" key="3">
    <source>
        <dbReference type="EMBL" id="MBD0822683.1"/>
    </source>
</evidence>
<dbReference type="Proteomes" id="UP000621516">
    <property type="component" value="Unassembled WGS sequence"/>
</dbReference>
<comment type="caution">
    <text evidence="3">The sequence shown here is derived from an EMBL/GenBank/DDBJ whole genome shotgun (WGS) entry which is preliminary data.</text>
</comment>
<gene>
    <name evidence="3" type="ORF">ICJ85_01500</name>
</gene>
<dbReference type="NCBIfam" id="TIGR04183">
    <property type="entry name" value="Por_Secre_tail"/>
    <property type="match status" value="1"/>
</dbReference>
<dbReference type="GO" id="GO:0005509">
    <property type="term" value="F:calcium ion binding"/>
    <property type="evidence" value="ECO:0007669"/>
    <property type="project" value="InterPro"/>
</dbReference>
<keyword evidence="1" id="KW-0732">Signal</keyword>
<dbReference type="InterPro" id="IPR028974">
    <property type="entry name" value="TSP_type-3_rpt"/>
</dbReference>
<dbReference type="InterPro" id="IPR021655">
    <property type="entry name" value="Put_metal-bd"/>
</dbReference>
<dbReference type="RefSeq" id="WP_188221998.1">
    <property type="nucleotide sequence ID" value="NZ_JACVXD010000001.1"/>
</dbReference>
<name>A0A8J6PSG0_9FLAO</name>
<dbReference type="SUPFAM" id="SSF103647">
    <property type="entry name" value="TSP type-3 repeat"/>
    <property type="match status" value="1"/>
</dbReference>
<dbReference type="Pfam" id="PF11617">
    <property type="entry name" value="Cu-binding_MopE"/>
    <property type="match status" value="12"/>
</dbReference>
<evidence type="ECO:0000256" key="1">
    <source>
        <dbReference type="ARBA" id="ARBA00022729"/>
    </source>
</evidence>
<dbReference type="AlphaFoldDB" id="A0A8J6PSG0"/>
<dbReference type="Pfam" id="PF18962">
    <property type="entry name" value="Por_Secre_tail"/>
    <property type="match status" value="1"/>
</dbReference>
<evidence type="ECO:0000259" key="2">
    <source>
        <dbReference type="Pfam" id="PF18962"/>
    </source>
</evidence>
<keyword evidence="4" id="KW-1185">Reference proteome</keyword>
<organism evidence="3 4">
    <name type="scientific">Aestuariibaculum marinum</name>
    <dbReference type="NCBI Taxonomy" id="2683592"/>
    <lineage>
        <taxon>Bacteria</taxon>
        <taxon>Pseudomonadati</taxon>
        <taxon>Bacteroidota</taxon>
        <taxon>Flavobacteriia</taxon>
        <taxon>Flavobacteriales</taxon>
        <taxon>Flavobacteriaceae</taxon>
    </lineage>
</organism>
<dbReference type="EMBL" id="JACVXD010000001">
    <property type="protein sequence ID" value="MBD0822683.1"/>
    <property type="molecule type" value="Genomic_DNA"/>
</dbReference>
<accession>A0A8J6PSG0</accession>
<feature type="domain" description="Secretion system C-terminal sorting" evidence="2">
    <location>
        <begin position="1048"/>
        <end position="1116"/>
    </location>
</feature>
<reference evidence="3 4" key="1">
    <citation type="journal article" date="2018" name="J. Microbiol.">
        <title>Aestuariibaculum marinum sp. nov., a marine bacterium isolated from seawater in South Korea.</title>
        <authorList>
            <person name="Choi J."/>
            <person name="Lee D."/>
            <person name="Jang J.H."/>
            <person name="Cha S."/>
            <person name="Seo T."/>
        </authorList>
    </citation>
    <scope>NUCLEOTIDE SEQUENCE [LARGE SCALE GENOMIC DNA]</scope>
    <source>
        <strain evidence="3 4">IP7</strain>
    </source>
</reference>